<proteinExistence type="predicted"/>
<dbReference type="AlphaFoldDB" id="A0A9P0VUY4"/>
<evidence type="ECO:0000256" key="1">
    <source>
        <dbReference type="SAM" id="MobiDB-lite"/>
    </source>
</evidence>
<feature type="region of interest" description="Disordered" evidence="1">
    <location>
        <begin position="33"/>
        <end position="63"/>
    </location>
</feature>
<accession>A0A9P0VUY4</accession>
<evidence type="ECO:0000313" key="2">
    <source>
        <dbReference type="EMBL" id="CAH2021303.1"/>
    </source>
</evidence>
<protein>
    <submittedName>
        <fullName evidence="2">Uncharacterized protein</fullName>
    </submittedName>
</protein>
<dbReference type="EMBL" id="CAKOFQ010012082">
    <property type="protein sequence ID" value="CAH2021303.1"/>
    <property type="molecule type" value="Genomic_DNA"/>
</dbReference>
<evidence type="ECO:0000313" key="3">
    <source>
        <dbReference type="Proteomes" id="UP001152888"/>
    </source>
</evidence>
<keyword evidence="3" id="KW-1185">Reference proteome</keyword>
<organism evidence="2 3">
    <name type="scientific">Acanthoscelides obtectus</name>
    <name type="common">Bean weevil</name>
    <name type="synonym">Bruchus obtectus</name>
    <dbReference type="NCBI Taxonomy" id="200917"/>
    <lineage>
        <taxon>Eukaryota</taxon>
        <taxon>Metazoa</taxon>
        <taxon>Ecdysozoa</taxon>
        <taxon>Arthropoda</taxon>
        <taxon>Hexapoda</taxon>
        <taxon>Insecta</taxon>
        <taxon>Pterygota</taxon>
        <taxon>Neoptera</taxon>
        <taxon>Endopterygota</taxon>
        <taxon>Coleoptera</taxon>
        <taxon>Polyphaga</taxon>
        <taxon>Cucujiformia</taxon>
        <taxon>Chrysomeloidea</taxon>
        <taxon>Chrysomelidae</taxon>
        <taxon>Bruchinae</taxon>
        <taxon>Bruchini</taxon>
        <taxon>Acanthoscelides</taxon>
    </lineage>
</organism>
<sequence>MVLHLPPTTTTRGLRLAKISAVSHYGLARKNIRRHDGLNQATEKGGGGRNVKLPSPDATTVGV</sequence>
<dbReference type="Proteomes" id="UP001152888">
    <property type="component" value="Unassembled WGS sequence"/>
</dbReference>
<comment type="caution">
    <text evidence="2">The sequence shown here is derived from an EMBL/GenBank/DDBJ whole genome shotgun (WGS) entry which is preliminary data.</text>
</comment>
<reference evidence="2" key="1">
    <citation type="submission" date="2022-03" db="EMBL/GenBank/DDBJ databases">
        <authorList>
            <person name="Sayadi A."/>
        </authorList>
    </citation>
    <scope>NUCLEOTIDE SEQUENCE</scope>
</reference>
<name>A0A9P0VUY4_ACAOB</name>
<gene>
    <name evidence="2" type="ORF">ACAOBT_LOCUS38452</name>
</gene>